<evidence type="ECO:0000256" key="3">
    <source>
        <dbReference type="SAM" id="MobiDB-lite"/>
    </source>
</evidence>
<dbReference type="SUPFAM" id="SSF46785">
    <property type="entry name" value="Winged helix' DNA-binding domain"/>
    <property type="match status" value="1"/>
</dbReference>
<name>A0A7I8L615_SPIIN</name>
<gene>
    <name evidence="5" type="ORF">SI8410_11016149</name>
    <name evidence="6" type="ORF">SI8410_11016151</name>
</gene>
<evidence type="ECO:0000313" key="6">
    <source>
        <dbReference type="EMBL" id="CAA7405473.1"/>
    </source>
</evidence>
<feature type="compositionally biased region" description="Basic residues" evidence="3">
    <location>
        <begin position="8"/>
        <end position="17"/>
    </location>
</feature>
<reference evidence="5" key="1">
    <citation type="submission" date="2020-02" db="EMBL/GenBank/DDBJ databases">
        <authorList>
            <person name="Scholz U."/>
            <person name="Mascher M."/>
            <person name="Fiebig A."/>
        </authorList>
    </citation>
    <scope>NUCLEOTIDE SEQUENCE</scope>
</reference>
<dbReference type="Gene3D" id="1.10.10.10">
    <property type="entry name" value="Winged helix-like DNA-binding domain superfamily/Winged helix DNA-binding domain"/>
    <property type="match status" value="1"/>
</dbReference>
<dbReference type="InterPro" id="IPR006630">
    <property type="entry name" value="La_HTH"/>
</dbReference>
<dbReference type="EMBL" id="LR746274">
    <property type="protein sequence ID" value="CAA7405471.1"/>
    <property type="molecule type" value="Genomic_DNA"/>
</dbReference>
<keyword evidence="1 2" id="KW-0694">RNA-binding</keyword>
<feature type="region of interest" description="Disordered" evidence="3">
    <location>
        <begin position="1"/>
        <end position="30"/>
    </location>
</feature>
<feature type="domain" description="HTH La-type RNA-binding" evidence="4">
    <location>
        <begin position="69"/>
        <end position="161"/>
    </location>
</feature>
<dbReference type="OrthoDB" id="340227at2759"/>
<keyword evidence="7" id="KW-1185">Reference proteome</keyword>
<dbReference type="SMART" id="SM00715">
    <property type="entry name" value="LA"/>
    <property type="match status" value="1"/>
</dbReference>
<organism evidence="5 7">
    <name type="scientific">Spirodela intermedia</name>
    <name type="common">Intermediate duckweed</name>
    <dbReference type="NCBI Taxonomy" id="51605"/>
    <lineage>
        <taxon>Eukaryota</taxon>
        <taxon>Viridiplantae</taxon>
        <taxon>Streptophyta</taxon>
        <taxon>Embryophyta</taxon>
        <taxon>Tracheophyta</taxon>
        <taxon>Spermatophyta</taxon>
        <taxon>Magnoliopsida</taxon>
        <taxon>Liliopsida</taxon>
        <taxon>Araceae</taxon>
        <taxon>Lemnoideae</taxon>
        <taxon>Spirodela</taxon>
    </lineage>
</organism>
<dbReference type="EMBL" id="LR746274">
    <property type="protein sequence ID" value="CAA7405473.1"/>
    <property type="molecule type" value="Genomic_DNA"/>
</dbReference>
<evidence type="ECO:0000313" key="5">
    <source>
        <dbReference type="EMBL" id="CAA7405471.1"/>
    </source>
</evidence>
<evidence type="ECO:0000256" key="2">
    <source>
        <dbReference type="PROSITE-ProRule" id="PRU00332"/>
    </source>
</evidence>
<dbReference type="InterPro" id="IPR045180">
    <property type="entry name" value="La_dom_prot"/>
</dbReference>
<dbReference type="PROSITE" id="PS50961">
    <property type="entry name" value="HTH_LA"/>
    <property type="match status" value="1"/>
</dbReference>
<dbReference type="GO" id="GO:0003723">
    <property type="term" value="F:RNA binding"/>
    <property type="evidence" value="ECO:0007669"/>
    <property type="project" value="UniProtKB-UniRule"/>
</dbReference>
<evidence type="ECO:0000259" key="4">
    <source>
        <dbReference type="PROSITE" id="PS50961"/>
    </source>
</evidence>
<dbReference type="InterPro" id="IPR036388">
    <property type="entry name" value="WH-like_DNA-bd_sf"/>
</dbReference>
<dbReference type="AlphaFoldDB" id="A0A7I8L615"/>
<dbReference type="InterPro" id="IPR036390">
    <property type="entry name" value="WH_DNA-bd_sf"/>
</dbReference>
<sequence length="181" mass="20270">MAGFHGRQGFHRRHAHRQWGPPPSPPHYGGFSGYALPPPYLSPIYQPGWSYGPPQPMPPAPSPPPSTPRLGTEIVTLLLRTQIEYYFSEDNLARNVHLKMQMDEEGWVSVHTIASFPRVKRLTNDVVLILRSLQPSPTVEVEPHYFSPHEPSLGYRTWILPTSSGKVIGRTNAKAIFSGAK</sequence>
<dbReference type="Pfam" id="PF05383">
    <property type="entry name" value="La"/>
    <property type="match status" value="1"/>
</dbReference>
<protein>
    <recommendedName>
        <fullName evidence="4">HTH La-type RNA-binding domain-containing protein</fullName>
    </recommendedName>
</protein>
<evidence type="ECO:0000313" key="7">
    <source>
        <dbReference type="Proteomes" id="UP000663760"/>
    </source>
</evidence>
<dbReference type="GO" id="GO:0010494">
    <property type="term" value="C:cytoplasmic stress granule"/>
    <property type="evidence" value="ECO:0007669"/>
    <property type="project" value="TreeGrafter"/>
</dbReference>
<proteinExistence type="predicted"/>
<dbReference type="CDD" id="cd07323">
    <property type="entry name" value="LAM"/>
    <property type="match status" value="1"/>
</dbReference>
<dbReference type="Proteomes" id="UP000663760">
    <property type="component" value="Chromosome 11"/>
</dbReference>
<accession>A0A7I8L615</accession>
<dbReference type="PANTHER" id="PTHR22792:SF132">
    <property type="entry name" value="LA-RELATED PROTEIN 1"/>
    <property type="match status" value="1"/>
</dbReference>
<dbReference type="PANTHER" id="PTHR22792">
    <property type="entry name" value="LUPUS LA PROTEIN-RELATED"/>
    <property type="match status" value="1"/>
</dbReference>
<evidence type="ECO:0000256" key="1">
    <source>
        <dbReference type="ARBA" id="ARBA00022884"/>
    </source>
</evidence>
<dbReference type="GO" id="GO:0005829">
    <property type="term" value="C:cytosol"/>
    <property type="evidence" value="ECO:0007669"/>
    <property type="project" value="TreeGrafter"/>
</dbReference>
<dbReference type="GO" id="GO:0045727">
    <property type="term" value="P:positive regulation of translation"/>
    <property type="evidence" value="ECO:0007669"/>
    <property type="project" value="TreeGrafter"/>
</dbReference>